<dbReference type="Proteomes" id="UP000002696">
    <property type="component" value="Chromosome"/>
</dbReference>
<accession>D9QNV3</accession>
<dbReference type="KEGG" id="bsb:Bresu_1074"/>
<name>D9QNV3_BRESC</name>
<dbReference type="AlphaFoldDB" id="D9QNV3"/>
<evidence type="ECO:0000313" key="2">
    <source>
        <dbReference type="EMBL" id="ADL00386.1"/>
    </source>
</evidence>
<evidence type="ECO:0000313" key="3">
    <source>
        <dbReference type="Proteomes" id="UP000002696"/>
    </source>
</evidence>
<feature type="region of interest" description="Disordered" evidence="1">
    <location>
        <begin position="1"/>
        <end position="37"/>
    </location>
</feature>
<dbReference type="EMBL" id="CP002102">
    <property type="protein sequence ID" value="ADL00386.1"/>
    <property type="molecule type" value="Genomic_DNA"/>
</dbReference>
<dbReference type="BioCyc" id="BSUB633149:G1GM8-1073-MONOMER"/>
<feature type="compositionally biased region" description="Polar residues" evidence="1">
    <location>
        <begin position="1"/>
        <end position="11"/>
    </location>
</feature>
<reference evidence="3" key="1">
    <citation type="journal article" date="2011" name="J. Bacteriol.">
        <title>Genome sequences of eight morphologically diverse alphaproteobacteria.</title>
        <authorList>
            <consortium name="US DOE Joint Genome Institute"/>
            <person name="Brown P.J."/>
            <person name="Kysela D.T."/>
            <person name="Buechlein A."/>
            <person name="Hemmerich C."/>
            <person name="Brun Y.V."/>
        </authorList>
    </citation>
    <scope>NUCLEOTIDE SEQUENCE [LARGE SCALE GENOMIC DNA]</scope>
    <source>
        <strain evidence="3">ATCC 15264 / DSM 4735 / LMG 14903 / NBRC 16000 / CB 81</strain>
    </source>
</reference>
<dbReference type="HOGENOM" id="CLU_1861383_0_0_5"/>
<dbReference type="RefSeq" id="WP_013268489.1">
    <property type="nucleotide sequence ID" value="NC_014375.1"/>
</dbReference>
<protein>
    <submittedName>
        <fullName evidence="2">Uncharacterized protein</fullName>
    </submittedName>
</protein>
<gene>
    <name evidence="2" type="ordered locus">Bresu_1074</name>
</gene>
<keyword evidence="3" id="KW-1185">Reference proteome</keyword>
<evidence type="ECO:0000256" key="1">
    <source>
        <dbReference type="SAM" id="MobiDB-lite"/>
    </source>
</evidence>
<dbReference type="InParanoid" id="D9QNV3"/>
<sequence>MISPKTNSPSTDPALPEFYPRRSRPTIRPLDVPPLRAPQVRQITEEQKVFEEAFPPIRSSTSDILVLNWDEIERQYLDLVAPWDLDNAVFRIREARRMAALESPEKTFRWLLVLAQSCPGLDAEEPSSGTGKYLPMP</sequence>
<proteinExistence type="predicted"/>
<organism evidence="2 3">
    <name type="scientific">Brevundimonas subvibrioides (strain ATCC 15264 / DSM 4735 / LMG 14903 / NBRC 16000 / CB 81)</name>
    <name type="common">Caulobacter subvibrioides</name>
    <dbReference type="NCBI Taxonomy" id="633149"/>
    <lineage>
        <taxon>Bacteria</taxon>
        <taxon>Pseudomonadati</taxon>
        <taxon>Pseudomonadota</taxon>
        <taxon>Alphaproteobacteria</taxon>
        <taxon>Caulobacterales</taxon>
        <taxon>Caulobacteraceae</taxon>
        <taxon>Brevundimonas</taxon>
    </lineage>
</organism>